<sequence>MLMGYDPQHTGCVTLDAFLTACAKAEITIKPDELDVLRTSGALRRPYAAAPELVEYQQFLAA</sequence>
<dbReference type="AlphaFoldDB" id="A0A699Y6X0"/>
<dbReference type="Proteomes" id="UP000485058">
    <property type="component" value="Unassembled WGS sequence"/>
</dbReference>
<organism evidence="1 2">
    <name type="scientific">Haematococcus lacustris</name>
    <name type="common">Green alga</name>
    <name type="synonym">Haematococcus pluvialis</name>
    <dbReference type="NCBI Taxonomy" id="44745"/>
    <lineage>
        <taxon>Eukaryota</taxon>
        <taxon>Viridiplantae</taxon>
        <taxon>Chlorophyta</taxon>
        <taxon>core chlorophytes</taxon>
        <taxon>Chlorophyceae</taxon>
        <taxon>CS clade</taxon>
        <taxon>Chlamydomonadales</taxon>
        <taxon>Haematococcaceae</taxon>
        <taxon>Haematococcus</taxon>
    </lineage>
</organism>
<feature type="non-terminal residue" evidence="1">
    <location>
        <position position="1"/>
    </location>
</feature>
<gene>
    <name evidence="1" type="ORF">HaLaN_00449</name>
</gene>
<keyword evidence="2" id="KW-1185">Reference proteome</keyword>
<accession>A0A699Y6X0</accession>
<protein>
    <submittedName>
        <fullName evidence="1">Uncharacterized protein</fullName>
    </submittedName>
</protein>
<dbReference type="EMBL" id="BLLF01000013">
    <property type="protein sequence ID" value="GFH05907.1"/>
    <property type="molecule type" value="Genomic_DNA"/>
</dbReference>
<reference evidence="1 2" key="1">
    <citation type="submission" date="2020-02" db="EMBL/GenBank/DDBJ databases">
        <title>Draft genome sequence of Haematococcus lacustris strain NIES-144.</title>
        <authorList>
            <person name="Morimoto D."/>
            <person name="Nakagawa S."/>
            <person name="Yoshida T."/>
            <person name="Sawayama S."/>
        </authorList>
    </citation>
    <scope>NUCLEOTIDE SEQUENCE [LARGE SCALE GENOMIC DNA]</scope>
    <source>
        <strain evidence="1 2">NIES-144</strain>
    </source>
</reference>
<evidence type="ECO:0000313" key="1">
    <source>
        <dbReference type="EMBL" id="GFH05907.1"/>
    </source>
</evidence>
<proteinExistence type="predicted"/>
<comment type="caution">
    <text evidence="1">The sequence shown here is derived from an EMBL/GenBank/DDBJ whole genome shotgun (WGS) entry which is preliminary data.</text>
</comment>
<name>A0A699Y6X0_HAELA</name>
<evidence type="ECO:0000313" key="2">
    <source>
        <dbReference type="Proteomes" id="UP000485058"/>
    </source>
</evidence>